<dbReference type="HOGENOM" id="CLU_2722029_0_0_1"/>
<dbReference type="VEuPathDB" id="FungiDB:A1O7_01575"/>
<gene>
    <name evidence="1" type="ORF">A1O7_01575</name>
</gene>
<proteinExistence type="predicted"/>
<sequence length="72" mass="7729">MAFPTIVLQASRLAATIYLRAAKDGIPLEDHRNHDDVNRLGALLHESPLTAFNGSRCGAVPSQKTVFGGRAN</sequence>
<dbReference type="GeneID" id="19176186"/>
<dbReference type="AlphaFoldDB" id="W9X422"/>
<keyword evidence="2" id="KW-1185">Reference proteome</keyword>
<reference evidence="1 2" key="1">
    <citation type="submission" date="2013-03" db="EMBL/GenBank/DDBJ databases">
        <title>The Genome Sequence of Cladophialophora yegresii CBS 114405.</title>
        <authorList>
            <consortium name="The Broad Institute Genomics Platform"/>
            <person name="Cuomo C."/>
            <person name="de Hoog S."/>
            <person name="Gorbushina A."/>
            <person name="Walker B."/>
            <person name="Young S.K."/>
            <person name="Zeng Q."/>
            <person name="Gargeya S."/>
            <person name="Fitzgerald M."/>
            <person name="Haas B."/>
            <person name="Abouelleil A."/>
            <person name="Allen A.W."/>
            <person name="Alvarado L."/>
            <person name="Arachchi H.M."/>
            <person name="Berlin A.M."/>
            <person name="Chapman S.B."/>
            <person name="Gainer-Dewar J."/>
            <person name="Goldberg J."/>
            <person name="Griggs A."/>
            <person name="Gujja S."/>
            <person name="Hansen M."/>
            <person name="Howarth C."/>
            <person name="Imamovic A."/>
            <person name="Ireland A."/>
            <person name="Larimer J."/>
            <person name="McCowan C."/>
            <person name="Murphy C."/>
            <person name="Pearson M."/>
            <person name="Poon T.W."/>
            <person name="Priest M."/>
            <person name="Roberts A."/>
            <person name="Saif S."/>
            <person name="Shea T."/>
            <person name="Sisk P."/>
            <person name="Sykes S."/>
            <person name="Wortman J."/>
            <person name="Nusbaum C."/>
            <person name="Birren B."/>
        </authorList>
    </citation>
    <scope>NUCLEOTIDE SEQUENCE [LARGE SCALE GENOMIC DNA]</scope>
    <source>
        <strain evidence="1 2">CBS 114405</strain>
    </source>
</reference>
<name>W9X422_9EURO</name>
<dbReference type="Proteomes" id="UP000019473">
    <property type="component" value="Unassembled WGS sequence"/>
</dbReference>
<comment type="caution">
    <text evidence="1">The sequence shown here is derived from an EMBL/GenBank/DDBJ whole genome shotgun (WGS) entry which is preliminary data.</text>
</comment>
<evidence type="ECO:0000313" key="1">
    <source>
        <dbReference type="EMBL" id="EXJ65234.1"/>
    </source>
</evidence>
<organism evidence="1 2">
    <name type="scientific">Cladophialophora yegresii CBS 114405</name>
    <dbReference type="NCBI Taxonomy" id="1182544"/>
    <lineage>
        <taxon>Eukaryota</taxon>
        <taxon>Fungi</taxon>
        <taxon>Dikarya</taxon>
        <taxon>Ascomycota</taxon>
        <taxon>Pezizomycotina</taxon>
        <taxon>Eurotiomycetes</taxon>
        <taxon>Chaetothyriomycetidae</taxon>
        <taxon>Chaetothyriales</taxon>
        <taxon>Herpotrichiellaceae</taxon>
        <taxon>Cladophialophora</taxon>
    </lineage>
</organism>
<accession>W9X422</accession>
<dbReference type="RefSeq" id="XP_007753801.1">
    <property type="nucleotide sequence ID" value="XM_007755611.1"/>
</dbReference>
<protein>
    <submittedName>
        <fullName evidence="1">Uncharacterized protein</fullName>
    </submittedName>
</protein>
<dbReference type="OrthoDB" id="3469225at2759"/>
<evidence type="ECO:0000313" key="2">
    <source>
        <dbReference type="Proteomes" id="UP000019473"/>
    </source>
</evidence>
<dbReference type="EMBL" id="AMGW01000001">
    <property type="protein sequence ID" value="EXJ65234.1"/>
    <property type="molecule type" value="Genomic_DNA"/>
</dbReference>